<dbReference type="Proteomes" id="UP000818029">
    <property type="component" value="Chromosome D11"/>
</dbReference>
<name>A0A1U8JE04_GOSHI</name>
<dbReference type="PaxDb" id="3635-A0A1U8JE04"/>
<dbReference type="InterPro" id="IPR003657">
    <property type="entry name" value="WRKY_dom"/>
</dbReference>
<evidence type="ECO:0000256" key="1">
    <source>
        <dbReference type="ARBA" id="ARBA00004123"/>
    </source>
</evidence>
<comment type="subcellular location">
    <subcellularLocation>
        <location evidence="1">Nucleus</location>
    </subcellularLocation>
</comment>
<dbReference type="GO" id="GO:0003700">
    <property type="term" value="F:DNA-binding transcription factor activity"/>
    <property type="evidence" value="ECO:0000318"/>
    <property type="project" value="GO_Central"/>
</dbReference>
<organism evidence="8 9">
    <name type="scientific">Gossypium hirsutum</name>
    <name type="common">Upland cotton</name>
    <name type="synonym">Gossypium mexicanum</name>
    <dbReference type="NCBI Taxonomy" id="3635"/>
    <lineage>
        <taxon>Eukaryota</taxon>
        <taxon>Viridiplantae</taxon>
        <taxon>Streptophyta</taxon>
        <taxon>Embryophyta</taxon>
        <taxon>Tracheophyta</taxon>
        <taxon>Spermatophyta</taxon>
        <taxon>Magnoliopsida</taxon>
        <taxon>eudicotyledons</taxon>
        <taxon>Gunneridae</taxon>
        <taxon>Pentapetalae</taxon>
        <taxon>rosids</taxon>
        <taxon>malvids</taxon>
        <taxon>Malvales</taxon>
        <taxon>Malvaceae</taxon>
        <taxon>Malvoideae</taxon>
        <taxon>Gossypium</taxon>
    </lineage>
</organism>
<dbReference type="GeneID" id="107904576"/>
<dbReference type="GO" id="GO:0010193">
    <property type="term" value="P:response to ozone"/>
    <property type="evidence" value="ECO:0007669"/>
    <property type="project" value="UniProtKB-ARBA"/>
</dbReference>
<feature type="region of interest" description="Disordered" evidence="6">
    <location>
        <begin position="85"/>
        <end position="116"/>
    </location>
</feature>
<dbReference type="GO" id="GO:0000976">
    <property type="term" value="F:transcription cis-regulatory region binding"/>
    <property type="evidence" value="ECO:0000318"/>
    <property type="project" value="GO_Central"/>
</dbReference>
<evidence type="ECO:0000256" key="5">
    <source>
        <dbReference type="ARBA" id="ARBA00023242"/>
    </source>
</evidence>
<evidence type="ECO:0000256" key="2">
    <source>
        <dbReference type="ARBA" id="ARBA00023015"/>
    </source>
</evidence>
<evidence type="ECO:0000259" key="7">
    <source>
        <dbReference type="PROSITE" id="PS50811"/>
    </source>
</evidence>
<proteinExistence type="predicted"/>
<dbReference type="GO" id="GO:0005634">
    <property type="term" value="C:nucleus"/>
    <property type="evidence" value="ECO:0000318"/>
    <property type="project" value="GO_Central"/>
</dbReference>
<dbReference type="GO" id="GO:0010150">
    <property type="term" value="P:leaf senescence"/>
    <property type="evidence" value="ECO:0007669"/>
    <property type="project" value="UniProtKB-ARBA"/>
</dbReference>
<keyword evidence="4" id="KW-0804">Transcription</keyword>
<gene>
    <name evidence="9" type="primary">LOC107904576</name>
</gene>
<dbReference type="Pfam" id="PF03106">
    <property type="entry name" value="WRKY"/>
    <property type="match status" value="1"/>
</dbReference>
<keyword evidence="8" id="KW-1185">Reference proteome</keyword>
<dbReference type="SUPFAM" id="SSF118290">
    <property type="entry name" value="WRKY DNA-binding domain"/>
    <property type="match status" value="1"/>
</dbReference>
<evidence type="ECO:0000313" key="8">
    <source>
        <dbReference type="Proteomes" id="UP000818029"/>
    </source>
</evidence>
<evidence type="ECO:0000313" key="9">
    <source>
        <dbReference type="RefSeq" id="XP_016686479.2"/>
    </source>
</evidence>
<dbReference type="PANTHER" id="PTHR32096:SF115">
    <property type="entry name" value="WRKY TRANSCRIPTION FACTOR 30-RELATED"/>
    <property type="match status" value="1"/>
</dbReference>
<reference evidence="9" key="2">
    <citation type="submission" date="2025-08" db="UniProtKB">
        <authorList>
            <consortium name="RefSeq"/>
        </authorList>
    </citation>
    <scope>IDENTIFICATION</scope>
</reference>
<keyword evidence="5" id="KW-0539">Nucleus</keyword>
<dbReference type="InterPro" id="IPR036576">
    <property type="entry name" value="WRKY_dom_sf"/>
</dbReference>
<accession>A0A1U8JE04</accession>
<dbReference type="AlphaFoldDB" id="A0A1U8JE04"/>
<dbReference type="PANTHER" id="PTHR32096">
    <property type="entry name" value="WRKY TRANSCRIPTION FACTOR 30-RELATED-RELATED"/>
    <property type="match status" value="1"/>
</dbReference>
<sequence>MEKMGEWEQRSLVSELTQGREVARQLQAHLNGASSSSSSYDIETREVLVQKIEASYEKALSILNCNVNTSSASAVVPLTPVIRMPESPNSPCGSPPSEDSDRSFRVSDASKKRKAPRWTQQVRVTPGTALEGPLDDGFSWRKYGQKDILRSRFPRGYYRCTHRNINGCLATKQVQRSDDDPTIFDITYVGTHTCRNVTSHLMSEKNQEQGPSASSMAAVEPQSSSSSQDLLLNFQKGLKVKTQDLEDQTYASLIPYTSSTSNVVFSWPSVIDNNRNFVSPATSGTDFGFGTCDDQIIQASAAASVTSSPTVGLDHFHQLDGNFTFDSNGFFRHG</sequence>
<dbReference type="GO" id="GO:0042542">
    <property type="term" value="P:response to hydrogen peroxide"/>
    <property type="evidence" value="ECO:0007669"/>
    <property type="project" value="UniProtKB-ARBA"/>
</dbReference>
<protein>
    <submittedName>
        <fullName evidence="9">Probable WRKY transcription factor 53</fullName>
    </submittedName>
</protein>
<keyword evidence="2" id="KW-0805">Transcription regulation</keyword>
<keyword evidence="3" id="KW-0238">DNA-binding</keyword>
<feature type="domain" description="WRKY" evidence="7">
    <location>
        <begin position="129"/>
        <end position="192"/>
    </location>
</feature>
<dbReference type="GO" id="GO:0009751">
    <property type="term" value="P:response to salicylic acid"/>
    <property type="evidence" value="ECO:0007669"/>
    <property type="project" value="UniProtKB-ARBA"/>
</dbReference>
<evidence type="ECO:0000256" key="6">
    <source>
        <dbReference type="SAM" id="MobiDB-lite"/>
    </source>
</evidence>
<evidence type="ECO:0000256" key="4">
    <source>
        <dbReference type="ARBA" id="ARBA00023163"/>
    </source>
</evidence>
<reference evidence="8" key="1">
    <citation type="journal article" date="2020" name="Nat. Genet.">
        <title>Genomic diversifications of five Gossypium allopolyploid species and their impact on cotton improvement.</title>
        <authorList>
            <person name="Chen Z.J."/>
            <person name="Sreedasyam A."/>
            <person name="Ando A."/>
            <person name="Song Q."/>
            <person name="De Santiago L.M."/>
            <person name="Hulse-Kemp A.M."/>
            <person name="Ding M."/>
            <person name="Ye W."/>
            <person name="Kirkbride R.C."/>
            <person name="Jenkins J."/>
            <person name="Plott C."/>
            <person name="Lovell J."/>
            <person name="Lin Y.M."/>
            <person name="Vaughn R."/>
            <person name="Liu B."/>
            <person name="Simpson S."/>
            <person name="Scheffler B.E."/>
            <person name="Wen L."/>
            <person name="Saski C.A."/>
            <person name="Grover C.E."/>
            <person name="Hu G."/>
            <person name="Conover J.L."/>
            <person name="Carlson J.W."/>
            <person name="Shu S."/>
            <person name="Boston L.B."/>
            <person name="Williams M."/>
            <person name="Peterson D.G."/>
            <person name="McGee K."/>
            <person name="Jones D.C."/>
            <person name="Wendel J.F."/>
            <person name="Stelly D.M."/>
            <person name="Grimwood J."/>
            <person name="Schmutz J."/>
        </authorList>
    </citation>
    <scope>NUCLEOTIDE SEQUENCE [LARGE SCALE GENOMIC DNA]</scope>
    <source>
        <strain evidence="8">cv. TM-1</strain>
    </source>
</reference>
<dbReference type="PROSITE" id="PS50811">
    <property type="entry name" value="WRKY"/>
    <property type="match status" value="1"/>
</dbReference>
<feature type="region of interest" description="Disordered" evidence="6">
    <location>
        <begin position="202"/>
        <end position="221"/>
    </location>
</feature>
<dbReference type="RefSeq" id="XP_016686479.2">
    <property type="nucleotide sequence ID" value="XM_016830990.2"/>
</dbReference>
<feature type="compositionally biased region" description="Basic and acidic residues" evidence="6">
    <location>
        <begin position="99"/>
        <end position="110"/>
    </location>
</feature>
<dbReference type="SMART" id="SM00774">
    <property type="entry name" value="WRKY"/>
    <property type="match status" value="1"/>
</dbReference>
<dbReference type="KEGG" id="ghi:107904576"/>
<dbReference type="Gene3D" id="2.20.25.80">
    <property type="entry name" value="WRKY domain"/>
    <property type="match status" value="1"/>
</dbReference>
<dbReference type="InterPro" id="IPR044810">
    <property type="entry name" value="WRKY_plant"/>
</dbReference>
<evidence type="ECO:0000256" key="3">
    <source>
        <dbReference type="ARBA" id="ARBA00023125"/>
    </source>
</evidence>